<comment type="caution">
    <text evidence="2">The sequence shown here is derived from an EMBL/GenBank/DDBJ whole genome shotgun (WGS) entry which is preliminary data.</text>
</comment>
<dbReference type="Gene3D" id="1.10.8.60">
    <property type="match status" value="1"/>
</dbReference>
<evidence type="ECO:0000259" key="1">
    <source>
        <dbReference type="Pfam" id="PF22688"/>
    </source>
</evidence>
<reference evidence="2 3" key="1">
    <citation type="submission" date="2014-07" db="EMBL/GenBank/DDBJ databases">
        <title>Tepidicaulis marinum gen. nov., sp. nov., a novel marine bacterium denitrifying nitrate to nitrous oxide strictly under microaerobic conditions.</title>
        <authorList>
            <person name="Takeuchi M."/>
            <person name="Yamagishi T."/>
            <person name="Kamagata Y."/>
            <person name="Oshima K."/>
            <person name="Hattori M."/>
            <person name="Katayama T."/>
            <person name="Hanada S."/>
            <person name="Tamaki H."/>
            <person name="Marumo K."/>
            <person name="Maeda H."/>
            <person name="Nedachi M."/>
            <person name="Iwasaki W."/>
            <person name="Suwa Y."/>
            <person name="Sakata S."/>
        </authorList>
    </citation>
    <scope>NUCLEOTIDE SEQUENCE [LARGE SCALE GENOMIC DNA]</scope>
    <source>
        <strain evidence="2 3">MA2</strain>
    </source>
</reference>
<accession>A0A081B9D9</accession>
<name>A0A081B9D9_9HYPH</name>
<dbReference type="SUPFAM" id="SSF52540">
    <property type="entry name" value="P-loop containing nucleoside triphosphate hydrolases"/>
    <property type="match status" value="1"/>
</dbReference>
<dbReference type="STRING" id="1333998.M2A_1156"/>
<dbReference type="Proteomes" id="UP000028702">
    <property type="component" value="Unassembled WGS sequence"/>
</dbReference>
<proteinExistence type="predicted"/>
<organism evidence="2 3">
    <name type="scientific">Tepidicaulis marinus</name>
    <dbReference type="NCBI Taxonomy" id="1333998"/>
    <lineage>
        <taxon>Bacteria</taxon>
        <taxon>Pseudomonadati</taxon>
        <taxon>Pseudomonadota</taxon>
        <taxon>Alphaproteobacteria</taxon>
        <taxon>Hyphomicrobiales</taxon>
        <taxon>Parvibaculaceae</taxon>
        <taxon>Tepidicaulis</taxon>
    </lineage>
</organism>
<sequence length="227" mass="24557">MKAEQLPLDLEHRPARGREDFLVAPANEHAVALIDRWPDWSDAVLALAGAPGTGKTHLAEVWRTRSGARRIEAAKLTKKDVPELAKAGAVIVEDGESLQGEGLPALFHLINLVRETKGFLLLTGKEPPARWPVSLPDLSSRLKAVPCAEIGAPDDALLSALMIKLFDDRQLAVPAPVIAYLVPRMERSFAALSVLVEALDRASLAGKRPLTVPLAAEILKKREESAL</sequence>
<dbReference type="PANTHER" id="PTHR30050">
    <property type="entry name" value="CHROMOSOMAL REPLICATION INITIATOR PROTEIN DNAA"/>
    <property type="match status" value="1"/>
</dbReference>
<evidence type="ECO:0000313" key="2">
    <source>
        <dbReference type="EMBL" id="GAK44657.1"/>
    </source>
</evidence>
<dbReference type="GO" id="GO:0005886">
    <property type="term" value="C:plasma membrane"/>
    <property type="evidence" value="ECO:0007669"/>
    <property type="project" value="TreeGrafter"/>
</dbReference>
<evidence type="ECO:0000313" key="3">
    <source>
        <dbReference type="Proteomes" id="UP000028702"/>
    </source>
</evidence>
<dbReference type="Pfam" id="PF22688">
    <property type="entry name" value="Hda_lid"/>
    <property type="match status" value="1"/>
</dbReference>
<dbReference type="RefSeq" id="WP_045444260.1">
    <property type="nucleotide sequence ID" value="NZ_BBIO01000004.1"/>
</dbReference>
<dbReference type="GO" id="GO:0006270">
    <property type="term" value="P:DNA replication initiation"/>
    <property type="evidence" value="ECO:0007669"/>
    <property type="project" value="TreeGrafter"/>
</dbReference>
<keyword evidence="3" id="KW-1185">Reference proteome</keyword>
<dbReference type="AlphaFoldDB" id="A0A081B9D9"/>
<gene>
    <name evidence="2" type="ORF">M2A_1156</name>
</gene>
<dbReference type="InterPro" id="IPR055199">
    <property type="entry name" value="Hda_lid"/>
</dbReference>
<dbReference type="eggNOG" id="COG0593">
    <property type="taxonomic scope" value="Bacteria"/>
</dbReference>
<dbReference type="InterPro" id="IPR027417">
    <property type="entry name" value="P-loop_NTPase"/>
</dbReference>
<protein>
    <submittedName>
        <fullName evidence="2">Chromosomal replication initiator DnaA</fullName>
    </submittedName>
</protein>
<dbReference type="EMBL" id="BBIO01000004">
    <property type="protein sequence ID" value="GAK44657.1"/>
    <property type="molecule type" value="Genomic_DNA"/>
</dbReference>
<dbReference type="PANTHER" id="PTHR30050:SF5">
    <property type="entry name" value="DNAA REGULATORY INACTIVATOR HDA"/>
    <property type="match status" value="1"/>
</dbReference>
<dbReference type="GO" id="GO:0003688">
    <property type="term" value="F:DNA replication origin binding"/>
    <property type="evidence" value="ECO:0007669"/>
    <property type="project" value="TreeGrafter"/>
</dbReference>
<dbReference type="Gene3D" id="3.40.50.300">
    <property type="entry name" value="P-loop containing nucleotide triphosphate hydrolases"/>
    <property type="match status" value="1"/>
</dbReference>
<feature type="domain" description="Hda lid" evidence="1">
    <location>
        <begin position="167"/>
        <end position="219"/>
    </location>
</feature>